<keyword evidence="2" id="KW-1133">Transmembrane helix</keyword>
<feature type="compositionally biased region" description="Basic residues" evidence="1">
    <location>
        <begin position="330"/>
        <end position="339"/>
    </location>
</feature>
<keyword evidence="4" id="KW-1185">Reference proteome</keyword>
<dbReference type="VEuPathDB" id="TriTrypDB:ADEAN_000141100"/>
<name>A0A7G2C5D6_9TRYP</name>
<evidence type="ECO:0000256" key="1">
    <source>
        <dbReference type="SAM" id="MobiDB-lite"/>
    </source>
</evidence>
<feature type="compositionally biased region" description="Acidic residues" evidence="1">
    <location>
        <begin position="17"/>
        <end position="27"/>
    </location>
</feature>
<feature type="region of interest" description="Disordered" evidence="1">
    <location>
        <begin position="1"/>
        <end position="50"/>
    </location>
</feature>
<proteinExistence type="predicted"/>
<protein>
    <submittedName>
        <fullName evidence="3">Uncharacterized protein</fullName>
    </submittedName>
</protein>
<dbReference type="EMBL" id="LR877146">
    <property type="protein sequence ID" value="CAD2213967.1"/>
    <property type="molecule type" value="Genomic_DNA"/>
</dbReference>
<feature type="transmembrane region" description="Helical" evidence="2">
    <location>
        <begin position="174"/>
        <end position="193"/>
    </location>
</feature>
<evidence type="ECO:0000313" key="3">
    <source>
        <dbReference type="EMBL" id="CAD2213967.1"/>
    </source>
</evidence>
<reference evidence="3 4" key="1">
    <citation type="submission" date="2020-08" db="EMBL/GenBank/DDBJ databases">
        <authorList>
            <person name="Newling K."/>
            <person name="Davey J."/>
            <person name="Forrester S."/>
        </authorList>
    </citation>
    <scope>NUCLEOTIDE SEQUENCE [LARGE SCALE GENOMIC DNA]</scope>
    <source>
        <strain evidence="4">Crithidia deanei Carvalho (ATCC PRA-265)</strain>
    </source>
</reference>
<feature type="compositionally biased region" description="Acidic residues" evidence="1">
    <location>
        <begin position="36"/>
        <end position="46"/>
    </location>
</feature>
<keyword evidence="2" id="KW-0472">Membrane</keyword>
<organism evidence="3 4">
    <name type="scientific">Angomonas deanei</name>
    <dbReference type="NCBI Taxonomy" id="59799"/>
    <lineage>
        <taxon>Eukaryota</taxon>
        <taxon>Discoba</taxon>
        <taxon>Euglenozoa</taxon>
        <taxon>Kinetoplastea</taxon>
        <taxon>Metakinetoplastina</taxon>
        <taxon>Trypanosomatida</taxon>
        <taxon>Trypanosomatidae</taxon>
        <taxon>Strigomonadinae</taxon>
        <taxon>Angomonas</taxon>
    </lineage>
</organism>
<evidence type="ECO:0000313" key="4">
    <source>
        <dbReference type="Proteomes" id="UP000515908"/>
    </source>
</evidence>
<dbReference type="Proteomes" id="UP000515908">
    <property type="component" value="Chromosome 02"/>
</dbReference>
<feature type="region of interest" description="Disordered" evidence="1">
    <location>
        <begin position="324"/>
        <end position="354"/>
    </location>
</feature>
<sequence>MLHSCGETKPTLSYSAGEEELDNEANDTAETSSEEKGEEEEDDSDEEAKPTAHTAVNYYSNVCPIVRELSQLLRTHKVYALIRRMVRPKGRLTREQKRIMANELNEITQLYNFVLRTRGAGATKDRICIKQTYLFPCVVEFVLRLCSRVENSNSALVSSLELLQFIMTEIQRSALNFAMLLFVSCPACLPMFYQFRDFRDALFFISELLYKAGLIKKGDITNNGETSPEKVVFLLKVLEIETEYFDPSTGIFSVFCKKNPNNRSSFWRHHSCPCAHTHQTVFQLLQYSEYCSEQNCLISPPHFVPWKFLSAVYDAALSFESEETGEPKKKAAKKQTKGQKAKESAEATNPAPTHEKWATATLQHIHVESEVFDESNHNKRYNNIVLTHQYILSQMDPRKKNDAGFNFYILMRQADRDPFNSSLPGDRRSVESLLPLLDVTNHIALQVKGGNGDKCTCTTLPYTSTYIEHHERHLAELVNSLEEEELMLPFSCVPMKNNHYKSLLKEEQFYSRALNVSYGKQQDLFQEMDVDDIIFNACEAGNRLCDVEKELSTNEESAHLMEQLYKTYIKNCTLKQHQIQNLLAHVQTGRNTFPWVF</sequence>
<evidence type="ECO:0000256" key="2">
    <source>
        <dbReference type="SAM" id="Phobius"/>
    </source>
</evidence>
<gene>
    <name evidence="3" type="ORF">ADEAN_000141100</name>
</gene>
<accession>A0A7G2C5D6</accession>
<dbReference type="AlphaFoldDB" id="A0A7G2C5D6"/>
<keyword evidence="2" id="KW-0812">Transmembrane</keyword>